<dbReference type="OrthoDB" id="4845696at2759"/>
<reference evidence="2" key="2">
    <citation type="submission" date="2020-11" db="EMBL/GenBank/DDBJ databases">
        <title>Whole genome sequencing of Colletotrichum sp.</title>
        <authorList>
            <person name="Li H."/>
        </authorList>
    </citation>
    <scope>NUCLEOTIDE SEQUENCE</scope>
    <source>
        <strain evidence="2">CkLH20</strain>
    </source>
</reference>
<proteinExistence type="predicted"/>
<name>A0A9P6HU89_9PEZI</name>
<feature type="compositionally biased region" description="Basic residues" evidence="1">
    <location>
        <begin position="59"/>
        <end position="69"/>
    </location>
</feature>
<evidence type="ECO:0000313" key="3">
    <source>
        <dbReference type="Proteomes" id="UP000781932"/>
    </source>
</evidence>
<comment type="caution">
    <text evidence="2">The sequence shown here is derived from an EMBL/GenBank/DDBJ whole genome shotgun (WGS) entry which is preliminary data.</text>
</comment>
<evidence type="ECO:0000256" key="1">
    <source>
        <dbReference type="SAM" id="MobiDB-lite"/>
    </source>
</evidence>
<organism evidence="2 3">
    <name type="scientific">Colletotrichum karsti</name>
    <dbReference type="NCBI Taxonomy" id="1095194"/>
    <lineage>
        <taxon>Eukaryota</taxon>
        <taxon>Fungi</taxon>
        <taxon>Dikarya</taxon>
        <taxon>Ascomycota</taxon>
        <taxon>Pezizomycotina</taxon>
        <taxon>Sordariomycetes</taxon>
        <taxon>Hypocreomycetidae</taxon>
        <taxon>Glomerellales</taxon>
        <taxon>Glomerellaceae</taxon>
        <taxon>Colletotrichum</taxon>
        <taxon>Colletotrichum boninense species complex</taxon>
    </lineage>
</organism>
<evidence type="ECO:0000313" key="2">
    <source>
        <dbReference type="EMBL" id="KAF9870813.1"/>
    </source>
</evidence>
<feature type="compositionally biased region" description="Basic and acidic residues" evidence="1">
    <location>
        <begin position="14"/>
        <end position="44"/>
    </location>
</feature>
<dbReference type="RefSeq" id="XP_038740274.1">
    <property type="nucleotide sequence ID" value="XM_038894426.1"/>
</dbReference>
<feature type="compositionally biased region" description="Basic residues" evidence="1">
    <location>
        <begin position="1"/>
        <end position="13"/>
    </location>
</feature>
<feature type="compositionally biased region" description="Basic and acidic residues" evidence="1">
    <location>
        <begin position="93"/>
        <end position="102"/>
    </location>
</feature>
<reference evidence="2" key="1">
    <citation type="submission" date="2020-03" db="EMBL/GenBank/DDBJ databases">
        <authorList>
            <person name="He L."/>
        </authorList>
    </citation>
    <scope>NUCLEOTIDE SEQUENCE</scope>
    <source>
        <strain evidence="2">CkLH20</strain>
    </source>
</reference>
<dbReference type="EMBL" id="JAATWM020000050">
    <property type="protein sequence ID" value="KAF9870813.1"/>
    <property type="molecule type" value="Genomic_DNA"/>
</dbReference>
<sequence>MPRKHKSNRRSTKHRQDAVDSDFSVDRRIVKDDSHSRGRRDRSSSKKRVIPDTAEQLRPRKHNKHRRYKLRADNDGDSAMPPTPPSSPLPADEIQRSYKRDSNGSNARRRHVPEIPTRQTKTSRGRQEPYGDSAIKNYRFRHHVLSLLDQQRDVIETWADSVGAGGPAEPMDWQPEQERIVYFARLPVEDNCYENRWRTDETKDEAPAFPNLGSWASERWLDGSMMWGGAPAVGPGLVEEIE</sequence>
<protein>
    <submittedName>
        <fullName evidence="2">Uncharacterized protein</fullName>
    </submittedName>
</protein>
<accession>A0A9P6HU89</accession>
<dbReference type="GeneID" id="62167500"/>
<dbReference type="Proteomes" id="UP000781932">
    <property type="component" value="Unassembled WGS sequence"/>
</dbReference>
<dbReference type="AlphaFoldDB" id="A0A9P6HU89"/>
<keyword evidence="3" id="KW-1185">Reference proteome</keyword>
<feature type="region of interest" description="Disordered" evidence="1">
    <location>
        <begin position="1"/>
        <end position="133"/>
    </location>
</feature>
<gene>
    <name evidence="2" type="ORF">CkaCkLH20_11712</name>
</gene>